<gene>
    <name evidence="4" type="ORF">IV02_00630</name>
</gene>
<dbReference type="InterPro" id="IPR050680">
    <property type="entry name" value="YpeA/RimI_acetyltransf"/>
</dbReference>
<feature type="domain" description="N-acetyltransferase" evidence="3">
    <location>
        <begin position="1"/>
        <end position="141"/>
    </location>
</feature>
<dbReference type="EMBL" id="JPQT01000010">
    <property type="protein sequence ID" value="KFE56375.1"/>
    <property type="molecule type" value="Genomic_DNA"/>
</dbReference>
<keyword evidence="1 4" id="KW-0808">Transferase</keyword>
<accession>A0A085VLR2</accession>
<dbReference type="Proteomes" id="UP000028643">
    <property type="component" value="Unassembled WGS sequence"/>
</dbReference>
<evidence type="ECO:0000256" key="1">
    <source>
        <dbReference type="ARBA" id="ARBA00022679"/>
    </source>
</evidence>
<dbReference type="GO" id="GO:0016747">
    <property type="term" value="F:acyltransferase activity, transferring groups other than amino-acyl groups"/>
    <property type="evidence" value="ECO:0007669"/>
    <property type="project" value="InterPro"/>
</dbReference>
<dbReference type="AlphaFoldDB" id="A0A085VLR2"/>
<comment type="caution">
    <text evidence="4">The sequence shown here is derived from an EMBL/GenBank/DDBJ whole genome shotgun (WGS) entry which is preliminary data.</text>
</comment>
<dbReference type="InterPro" id="IPR016181">
    <property type="entry name" value="Acyl_CoA_acyltransferase"/>
</dbReference>
<evidence type="ECO:0000313" key="5">
    <source>
        <dbReference type="Proteomes" id="UP000028643"/>
    </source>
</evidence>
<name>A0A085VLR2_PSESX</name>
<dbReference type="Pfam" id="PF00583">
    <property type="entry name" value="Acetyltransf_1"/>
    <property type="match status" value="1"/>
</dbReference>
<dbReference type="PANTHER" id="PTHR43420">
    <property type="entry name" value="ACETYLTRANSFERASE"/>
    <property type="match status" value="1"/>
</dbReference>
<dbReference type="CDD" id="cd04301">
    <property type="entry name" value="NAT_SF"/>
    <property type="match status" value="1"/>
</dbReference>
<evidence type="ECO:0000313" key="4">
    <source>
        <dbReference type="EMBL" id="KFE56375.1"/>
    </source>
</evidence>
<reference evidence="4 5" key="1">
    <citation type="submission" date="2014-07" db="EMBL/GenBank/DDBJ databases">
        <title>Draft Genome Sequences of Environmental Pseudomonas syringae strains.</title>
        <authorList>
            <person name="Baltrus D.A."/>
            <person name="Berge O."/>
            <person name="Morris C."/>
        </authorList>
    </citation>
    <scope>NUCLEOTIDE SEQUENCE [LARGE SCALE GENOMIC DNA]</scope>
    <source>
        <strain evidence="4 5">CEB003</strain>
    </source>
</reference>
<dbReference type="PATRIC" id="fig|317.174.peg.131"/>
<evidence type="ECO:0000259" key="3">
    <source>
        <dbReference type="PROSITE" id="PS51186"/>
    </source>
</evidence>
<dbReference type="SUPFAM" id="SSF55729">
    <property type="entry name" value="Acyl-CoA N-acyltransferases (Nat)"/>
    <property type="match status" value="1"/>
</dbReference>
<dbReference type="Gene3D" id="3.40.630.30">
    <property type="match status" value="1"/>
</dbReference>
<proteinExistence type="predicted"/>
<dbReference type="RefSeq" id="WP_047571830.1">
    <property type="nucleotide sequence ID" value="NZ_JPQT01000010.1"/>
</dbReference>
<dbReference type="PANTHER" id="PTHR43420:SF12">
    <property type="entry name" value="N-ACETYLTRANSFERASE DOMAIN-CONTAINING PROTEIN"/>
    <property type="match status" value="1"/>
</dbReference>
<keyword evidence="2" id="KW-0012">Acyltransferase</keyword>
<sequence>MGLSIETTSNPTEQECLAILTPLRAYNVSQAGDAGAEKFALLVRDDNGNEVLGGLSGKLLYRWMFIELLAVPEQARGQGLGSRLMKMAEELALEKNCVGIWLDTFDFQAPEFYRRLGFTEFATLADYPPGHQRFFFQKRLDLAGESGLPA</sequence>
<dbReference type="InterPro" id="IPR000182">
    <property type="entry name" value="GNAT_dom"/>
</dbReference>
<organism evidence="4 5">
    <name type="scientific">Pseudomonas syringae</name>
    <dbReference type="NCBI Taxonomy" id="317"/>
    <lineage>
        <taxon>Bacteria</taxon>
        <taxon>Pseudomonadati</taxon>
        <taxon>Pseudomonadota</taxon>
        <taxon>Gammaproteobacteria</taxon>
        <taxon>Pseudomonadales</taxon>
        <taxon>Pseudomonadaceae</taxon>
        <taxon>Pseudomonas</taxon>
    </lineage>
</organism>
<dbReference type="PROSITE" id="PS51186">
    <property type="entry name" value="GNAT"/>
    <property type="match status" value="1"/>
</dbReference>
<protein>
    <submittedName>
        <fullName evidence="4">GCN5 family acetyltransferase</fullName>
    </submittedName>
</protein>
<evidence type="ECO:0000256" key="2">
    <source>
        <dbReference type="ARBA" id="ARBA00023315"/>
    </source>
</evidence>